<proteinExistence type="predicted"/>
<comment type="caution">
    <text evidence="1">The sequence shown here is derived from an EMBL/GenBank/DDBJ whole genome shotgun (WGS) entry which is preliminary data.</text>
</comment>
<protein>
    <submittedName>
        <fullName evidence="1">Uncharacterized protein</fullName>
    </submittedName>
</protein>
<reference evidence="1" key="1">
    <citation type="journal article" date="2023" name="Mol. Phylogenet. Evol.">
        <title>Genome-scale phylogeny and comparative genomics of the fungal order Sordariales.</title>
        <authorList>
            <person name="Hensen N."/>
            <person name="Bonometti L."/>
            <person name="Westerberg I."/>
            <person name="Brannstrom I.O."/>
            <person name="Guillou S."/>
            <person name="Cros-Aarteil S."/>
            <person name="Calhoun S."/>
            <person name="Haridas S."/>
            <person name="Kuo A."/>
            <person name="Mondo S."/>
            <person name="Pangilinan J."/>
            <person name="Riley R."/>
            <person name="LaButti K."/>
            <person name="Andreopoulos B."/>
            <person name="Lipzen A."/>
            <person name="Chen C."/>
            <person name="Yan M."/>
            <person name="Daum C."/>
            <person name="Ng V."/>
            <person name="Clum A."/>
            <person name="Steindorff A."/>
            <person name="Ohm R.A."/>
            <person name="Martin F."/>
            <person name="Silar P."/>
            <person name="Natvig D.O."/>
            <person name="Lalanne C."/>
            <person name="Gautier V."/>
            <person name="Ament-Velasquez S.L."/>
            <person name="Kruys A."/>
            <person name="Hutchinson M.I."/>
            <person name="Powell A.J."/>
            <person name="Barry K."/>
            <person name="Miller A.N."/>
            <person name="Grigoriev I.V."/>
            <person name="Debuchy R."/>
            <person name="Gladieux P."/>
            <person name="Hiltunen Thoren M."/>
            <person name="Johannesson H."/>
        </authorList>
    </citation>
    <scope>NUCLEOTIDE SEQUENCE</scope>
    <source>
        <strain evidence="1">CBS 359.72</strain>
    </source>
</reference>
<name>A0AAN7CRB1_9PEZI</name>
<dbReference type="Proteomes" id="UP001303647">
    <property type="component" value="Unassembled WGS sequence"/>
</dbReference>
<gene>
    <name evidence="1" type="ORF">C7999DRAFT_32752</name>
</gene>
<dbReference type="EMBL" id="MU857665">
    <property type="protein sequence ID" value="KAK4246879.1"/>
    <property type="molecule type" value="Genomic_DNA"/>
</dbReference>
<evidence type="ECO:0000313" key="1">
    <source>
        <dbReference type="EMBL" id="KAK4246879.1"/>
    </source>
</evidence>
<reference evidence="1" key="2">
    <citation type="submission" date="2023-05" db="EMBL/GenBank/DDBJ databases">
        <authorList>
            <consortium name="Lawrence Berkeley National Laboratory"/>
            <person name="Steindorff A."/>
            <person name="Hensen N."/>
            <person name="Bonometti L."/>
            <person name="Westerberg I."/>
            <person name="Brannstrom I.O."/>
            <person name="Guillou S."/>
            <person name="Cros-Aarteil S."/>
            <person name="Calhoun S."/>
            <person name="Haridas S."/>
            <person name="Kuo A."/>
            <person name="Mondo S."/>
            <person name="Pangilinan J."/>
            <person name="Riley R."/>
            <person name="Labutti K."/>
            <person name="Andreopoulos B."/>
            <person name="Lipzen A."/>
            <person name="Chen C."/>
            <person name="Yanf M."/>
            <person name="Daum C."/>
            <person name="Ng V."/>
            <person name="Clum A."/>
            <person name="Ohm R."/>
            <person name="Martin F."/>
            <person name="Silar P."/>
            <person name="Natvig D."/>
            <person name="Lalanne C."/>
            <person name="Gautier V."/>
            <person name="Ament-Velasquez S.L."/>
            <person name="Kruys A."/>
            <person name="Hutchinson M.I."/>
            <person name="Powell A.J."/>
            <person name="Barry K."/>
            <person name="Miller A.N."/>
            <person name="Grigoriev I.V."/>
            <person name="Debuchy R."/>
            <person name="Gladieux P."/>
            <person name="Thoren M.H."/>
            <person name="Johannesson H."/>
        </authorList>
    </citation>
    <scope>NUCLEOTIDE SEQUENCE</scope>
    <source>
        <strain evidence="1">CBS 359.72</strain>
    </source>
</reference>
<accession>A0AAN7CRB1</accession>
<keyword evidence="2" id="KW-1185">Reference proteome</keyword>
<sequence>MTVTPTIFTTVTSVTGNESGMVIPTLYMTPVISSTNSHASIMPSALDSGVGTTPSSFKFFRNTAATCQKHTNAASSLDDSYSMKTYSIIPTSGLSSRTAPIPSTSPDPGSNVHRRYVRTGFYNAELQKAEGMAFLGNYGGQGSGKWTPYDHDARI</sequence>
<dbReference type="AlphaFoldDB" id="A0AAN7CRB1"/>
<organism evidence="1 2">
    <name type="scientific">Corynascus novoguineensis</name>
    <dbReference type="NCBI Taxonomy" id="1126955"/>
    <lineage>
        <taxon>Eukaryota</taxon>
        <taxon>Fungi</taxon>
        <taxon>Dikarya</taxon>
        <taxon>Ascomycota</taxon>
        <taxon>Pezizomycotina</taxon>
        <taxon>Sordariomycetes</taxon>
        <taxon>Sordariomycetidae</taxon>
        <taxon>Sordariales</taxon>
        <taxon>Chaetomiaceae</taxon>
        <taxon>Corynascus</taxon>
    </lineage>
</organism>
<evidence type="ECO:0000313" key="2">
    <source>
        <dbReference type="Proteomes" id="UP001303647"/>
    </source>
</evidence>